<feature type="transmembrane region" description="Helical" evidence="6">
    <location>
        <begin position="61"/>
        <end position="84"/>
    </location>
</feature>
<evidence type="ECO:0000256" key="5">
    <source>
        <dbReference type="ARBA" id="ARBA00023136"/>
    </source>
</evidence>
<evidence type="ECO:0000256" key="6">
    <source>
        <dbReference type="SAM" id="Phobius"/>
    </source>
</evidence>
<feature type="transmembrane region" description="Helical" evidence="6">
    <location>
        <begin position="354"/>
        <end position="382"/>
    </location>
</feature>
<comment type="subcellular location">
    <subcellularLocation>
        <location evidence="1">Cell membrane</location>
        <topology evidence="1">Multi-pass membrane protein</topology>
    </subcellularLocation>
</comment>
<feature type="transmembrane region" description="Helical" evidence="6">
    <location>
        <begin position="25"/>
        <end position="41"/>
    </location>
</feature>
<feature type="transmembrane region" description="Helical" evidence="6">
    <location>
        <begin position="522"/>
        <end position="547"/>
    </location>
</feature>
<feature type="transmembrane region" description="Helical" evidence="6">
    <location>
        <begin position="498"/>
        <end position="516"/>
    </location>
</feature>
<evidence type="ECO:0000256" key="3">
    <source>
        <dbReference type="ARBA" id="ARBA00022692"/>
    </source>
</evidence>
<dbReference type="CDD" id="cd07731">
    <property type="entry name" value="ComA-like_MBL-fold"/>
    <property type="match status" value="1"/>
</dbReference>
<dbReference type="Proteomes" id="UP000588051">
    <property type="component" value="Unassembled WGS sequence"/>
</dbReference>
<evidence type="ECO:0000256" key="2">
    <source>
        <dbReference type="ARBA" id="ARBA00022475"/>
    </source>
</evidence>
<reference evidence="9 10" key="1">
    <citation type="submission" date="2020-06" db="EMBL/GenBank/DDBJ databases">
        <authorList>
            <person name="Qiu C."/>
            <person name="Liu Z."/>
        </authorList>
    </citation>
    <scope>NUCLEOTIDE SEQUENCE [LARGE SCALE GENOMIC DNA]</scope>
    <source>
        <strain evidence="9 10">EM 1</strain>
    </source>
</reference>
<keyword evidence="2" id="KW-1003">Cell membrane</keyword>
<feature type="domain" description="ComEC/Rec2-related protein" evidence="7">
    <location>
        <begin position="261"/>
        <end position="549"/>
    </location>
</feature>
<dbReference type="Pfam" id="PF03772">
    <property type="entry name" value="Competence"/>
    <property type="match status" value="1"/>
</dbReference>
<dbReference type="GO" id="GO:0030420">
    <property type="term" value="P:establishment of competence for transformation"/>
    <property type="evidence" value="ECO:0007669"/>
    <property type="project" value="InterPro"/>
</dbReference>
<feature type="transmembrane region" description="Helical" evidence="6">
    <location>
        <begin position="328"/>
        <end position="347"/>
    </location>
</feature>
<dbReference type="SUPFAM" id="SSF56281">
    <property type="entry name" value="Metallo-hydrolase/oxidoreductase"/>
    <property type="match status" value="1"/>
</dbReference>
<dbReference type="InterPro" id="IPR052159">
    <property type="entry name" value="Competence_DNA_uptake"/>
</dbReference>
<protein>
    <submittedName>
        <fullName evidence="9">DNA internalization-related competence protein ComEC/Rec2</fullName>
    </submittedName>
</protein>
<dbReference type="NCBIfam" id="TIGR00360">
    <property type="entry name" value="ComEC_N-term"/>
    <property type="match status" value="1"/>
</dbReference>
<gene>
    <name evidence="9" type="ORF">HV832_09350</name>
</gene>
<name>A0A850QPM9_9BURK</name>
<proteinExistence type="predicted"/>
<accession>A0A850QPM9</accession>
<keyword evidence="4 6" id="KW-1133">Transmembrane helix</keyword>
<feature type="transmembrane region" description="Helical" evidence="6">
    <location>
        <begin position="245"/>
        <end position="264"/>
    </location>
</feature>
<dbReference type="InterPro" id="IPR004797">
    <property type="entry name" value="Competence_ComEC/Rec2"/>
</dbReference>
<dbReference type="EMBL" id="JABXYJ010000005">
    <property type="protein sequence ID" value="NVO78036.1"/>
    <property type="molecule type" value="Genomic_DNA"/>
</dbReference>
<dbReference type="RefSeq" id="WP_176803560.1">
    <property type="nucleotide sequence ID" value="NZ_JABXYJ010000005.1"/>
</dbReference>
<evidence type="ECO:0000259" key="7">
    <source>
        <dbReference type="Pfam" id="PF03772"/>
    </source>
</evidence>
<keyword evidence="5 6" id="KW-0472">Membrane</keyword>
<sequence>MRTACLGVVAGAALLQQQGHLPQLSHLGWLLMALLPGLLLLRRIPRFLGKPYSIAAHAGRLLAVFLLSALAGFIWAAVLAHAAMRQELPAAWEGRDLTVTGTVASLPLQLAQGQRFDFAVEDWQDNALTPQERQNLPQKLSLSWYAMNNGFGMQSQNISPDWQMVQPGQRWQLRVRLKRPHGNANPDGFDYEVWLLEQGIRATGNVRNAAEADGAASPPNRKLQEFVWSAGNLVERSRASLRARMHAALPDAPYAGVIVALVIGDQREIPQSDWMVFNRVGIGHLISISGLHITMIAGMFAGLMSWLWRRSFFLDLALPLRIPAQKVAALAGALMAILYVALAGFGVPAQRTMVMLLVVAVAMWNGRITRISSVLCLALAAVMLADPWAVLSPGYWLSFAAVGVIIYAAGSGGEIQEAHGASSNAPDSWRGHWYAILNAAARTQYAVTVGLVPLTMLLFGQISLISPVANAVAIPLISLVVTPMSLLGSIMPAPLSGWLLLAAHGLVQMLAGVLSWCSQLPFAVWNAALPSWWIFVLALAGIIWLLAPRGWPMRWLGAVCCLPLLLVPPEPVAQGKMRVTAFDVGQGMALLLETAQHRLLYDTGPFYAPGSDGGSRVILPFLKSHGIHQLDMLMVSHQDNDHSGGALSILQQLPVTLVSSSLREDAPLVQQAKAHQRCISGQSWEWDGVHFEILQPVSASYESSKWKPNARSCTLKVSAPDFSMLLPGDIEATQEDELIHMQPEKLHADVLLAPHHGSGTSSTPAFLRAVSPTLAIFQVGYLNRYHHPKPEVFQRYADFGINRLRTDESGAITLEFGASLHVSRFRQEHRRYWYDQ</sequence>
<feature type="domain" description="DUF4131" evidence="8">
    <location>
        <begin position="28"/>
        <end position="209"/>
    </location>
</feature>
<keyword evidence="3 6" id="KW-0812">Transmembrane</keyword>
<dbReference type="AlphaFoldDB" id="A0A850QPM9"/>
<dbReference type="Pfam" id="PF13567">
    <property type="entry name" value="DUF4131"/>
    <property type="match status" value="1"/>
</dbReference>
<evidence type="ECO:0000313" key="10">
    <source>
        <dbReference type="Proteomes" id="UP000588051"/>
    </source>
</evidence>
<dbReference type="GO" id="GO:0005886">
    <property type="term" value="C:plasma membrane"/>
    <property type="evidence" value="ECO:0007669"/>
    <property type="project" value="UniProtKB-SubCell"/>
</dbReference>
<keyword evidence="10" id="KW-1185">Reference proteome</keyword>
<dbReference type="InterPro" id="IPR036866">
    <property type="entry name" value="RibonucZ/Hydroxyglut_hydro"/>
</dbReference>
<dbReference type="PANTHER" id="PTHR30619:SF1">
    <property type="entry name" value="RECOMBINATION PROTEIN 2"/>
    <property type="match status" value="1"/>
</dbReference>
<evidence type="ECO:0000256" key="4">
    <source>
        <dbReference type="ARBA" id="ARBA00022989"/>
    </source>
</evidence>
<feature type="transmembrane region" description="Helical" evidence="6">
    <location>
        <begin position="445"/>
        <end position="465"/>
    </location>
</feature>
<dbReference type="PANTHER" id="PTHR30619">
    <property type="entry name" value="DNA INTERNALIZATION/COMPETENCE PROTEIN COMEC/REC2"/>
    <property type="match status" value="1"/>
</dbReference>
<evidence type="ECO:0000256" key="1">
    <source>
        <dbReference type="ARBA" id="ARBA00004651"/>
    </source>
</evidence>
<dbReference type="InterPro" id="IPR025405">
    <property type="entry name" value="DUF4131"/>
</dbReference>
<organism evidence="9 10">
    <name type="scientific">Undibacterium oligocarboniphilum</name>
    <dbReference type="NCBI Taxonomy" id="666702"/>
    <lineage>
        <taxon>Bacteria</taxon>
        <taxon>Pseudomonadati</taxon>
        <taxon>Pseudomonadota</taxon>
        <taxon>Betaproteobacteria</taxon>
        <taxon>Burkholderiales</taxon>
        <taxon>Oxalobacteraceae</taxon>
        <taxon>Undibacterium</taxon>
    </lineage>
</organism>
<feature type="transmembrane region" description="Helical" evidence="6">
    <location>
        <begin position="285"/>
        <end position="308"/>
    </location>
</feature>
<evidence type="ECO:0000259" key="8">
    <source>
        <dbReference type="Pfam" id="PF13567"/>
    </source>
</evidence>
<evidence type="ECO:0000313" key="9">
    <source>
        <dbReference type="EMBL" id="NVO78036.1"/>
    </source>
</evidence>
<feature type="transmembrane region" description="Helical" evidence="6">
    <location>
        <begin position="471"/>
        <end position="491"/>
    </location>
</feature>
<dbReference type="NCBIfam" id="TIGR00361">
    <property type="entry name" value="ComEC_Rec2"/>
    <property type="match status" value="1"/>
</dbReference>
<dbReference type="InterPro" id="IPR035681">
    <property type="entry name" value="ComA-like_MBL"/>
</dbReference>
<dbReference type="Gene3D" id="3.60.15.10">
    <property type="entry name" value="Ribonuclease Z/Hydroxyacylglutathione hydrolase-like"/>
    <property type="match status" value="1"/>
</dbReference>
<comment type="caution">
    <text evidence="9">The sequence shown here is derived from an EMBL/GenBank/DDBJ whole genome shotgun (WGS) entry which is preliminary data.</text>
</comment>
<dbReference type="InterPro" id="IPR004477">
    <property type="entry name" value="ComEC_N"/>
</dbReference>